<name>A0A1X7ESF3_9PROT</name>
<reference evidence="4 5" key="1">
    <citation type="submission" date="2017-04" db="EMBL/GenBank/DDBJ databases">
        <authorList>
            <person name="Afonso C.L."/>
            <person name="Miller P.J."/>
            <person name="Scott M.A."/>
            <person name="Spackman E."/>
            <person name="Goraichik I."/>
            <person name="Dimitrov K.M."/>
            <person name="Suarez D.L."/>
            <person name="Swayne D.E."/>
        </authorList>
    </citation>
    <scope>NUCLEOTIDE SEQUENCE [LARGE SCALE GENOMIC DNA]</scope>
    <source>
        <strain evidence="4 5">A2P</strain>
    </source>
</reference>
<dbReference type="EMBL" id="FXAK01000003">
    <property type="protein sequence ID" value="SMF39269.1"/>
    <property type="molecule type" value="Genomic_DNA"/>
</dbReference>
<organism evidence="4 5">
    <name type="scientific">Azospirillum oryzae</name>
    <dbReference type="NCBI Taxonomy" id="286727"/>
    <lineage>
        <taxon>Bacteria</taxon>
        <taxon>Pseudomonadati</taxon>
        <taxon>Pseudomonadota</taxon>
        <taxon>Alphaproteobacteria</taxon>
        <taxon>Rhodospirillales</taxon>
        <taxon>Azospirillaceae</taxon>
        <taxon>Azospirillum</taxon>
    </lineage>
</organism>
<sequence length="311" mass="33714">MGDLLNVDQIFNQMNGDFGKLVRDRAPAGRIQKSWQKAQPGEAIRTVRYDRNIEEKLRLREGAHTLIVLPDWETVSNIKQQVDIGSREALSVQPRAGGRILTLNPGHAGWDTTLTVIGDSGVIYAFYAVVENDLSSSVPDEVVYIEKRAPLNYAGPPAGGSAGAAGAAAADGRTDYLRDAPFDAQKLDFAFTMSGDQSIAPSAVFSDGQWTYLHYGDRFEAVDLPVVQRVVDRIDTPVNTRVKGNTLIVESPVAEGLTLRNGRRVVCIRRTDAAPAPEVTPRPVAASAPAQAGTVSREPLRLAPDYGDVHR</sequence>
<evidence type="ECO:0000313" key="4">
    <source>
        <dbReference type="EMBL" id="SMF39269.1"/>
    </source>
</evidence>
<dbReference type="InterPro" id="IPR038161">
    <property type="entry name" value="VirB9/CagX/TrbG_C_sf"/>
</dbReference>
<dbReference type="AlphaFoldDB" id="A0A1X7ESF3"/>
<dbReference type="Proteomes" id="UP000192936">
    <property type="component" value="Unassembled WGS sequence"/>
</dbReference>
<dbReference type="Pfam" id="PF03524">
    <property type="entry name" value="CagX"/>
    <property type="match status" value="1"/>
</dbReference>
<protein>
    <submittedName>
        <fullName evidence="4">Conjugal transfer protein</fullName>
    </submittedName>
</protein>
<dbReference type="STRING" id="286727.SAMN02982917_1974"/>
<evidence type="ECO:0000256" key="3">
    <source>
        <dbReference type="SAM" id="MobiDB-lite"/>
    </source>
</evidence>
<gene>
    <name evidence="4" type="ORF">SAMN02982917_1974</name>
</gene>
<keyword evidence="2" id="KW-0732">Signal</keyword>
<dbReference type="RefSeq" id="WP_085084766.1">
    <property type="nucleotide sequence ID" value="NZ_FXAK01000003.1"/>
</dbReference>
<dbReference type="OrthoDB" id="5515031at2"/>
<feature type="region of interest" description="Disordered" evidence="3">
    <location>
        <begin position="277"/>
        <end position="311"/>
    </location>
</feature>
<dbReference type="InterPro" id="IPR033645">
    <property type="entry name" value="VirB9/CagX/TrbG_C"/>
</dbReference>
<proteinExistence type="inferred from homology"/>
<dbReference type="Gene3D" id="2.60.40.2500">
    <property type="match status" value="1"/>
</dbReference>
<dbReference type="CDD" id="cd06911">
    <property type="entry name" value="VirB9_CagX_TrbG"/>
    <property type="match status" value="1"/>
</dbReference>
<evidence type="ECO:0000256" key="1">
    <source>
        <dbReference type="ARBA" id="ARBA00006135"/>
    </source>
</evidence>
<dbReference type="InterPro" id="IPR010258">
    <property type="entry name" value="Conjugal_tfr_TrbG/VirB9/CagX"/>
</dbReference>
<evidence type="ECO:0000256" key="2">
    <source>
        <dbReference type="ARBA" id="ARBA00022729"/>
    </source>
</evidence>
<accession>A0A1X7ESF3</accession>
<comment type="similarity">
    <text evidence="1">Belongs to the TrbG/VirB9 family.</text>
</comment>
<evidence type="ECO:0000313" key="5">
    <source>
        <dbReference type="Proteomes" id="UP000192936"/>
    </source>
</evidence>